<organism evidence="2 3">
    <name type="scientific">Candidatus Kaiserbacteria bacterium RIFCSPLOWO2_01_FULL_53_17</name>
    <dbReference type="NCBI Taxonomy" id="1798511"/>
    <lineage>
        <taxon>Bacteria</taxon>
        <taxon>Candidatus Kaiseribacteriota</taxon>
    </lineage>
</organism>
<dbReference type="PROSITE" id="PS51257">
    <property type="entry name" value="PROKAR_LIPOPROTEIN"/>
    <property type="match status" value="1"/>
</dbReference>
<dbReference type="PANTHER" id="PTHR34610:SF4">
    <property type="entry name" value="SLL8027 PROTEIN"/>
    <property type="match status" value="1"/>
</dbReference>
<protein>
    <recommendedName>
        <fullName evidence="1">PIN domain-containing protein</fullName>
    </recommendedName>
</protein>
<dbReference type="InterPro" id="IPR029060">
    <property type="entry name" value="PIN-like_dom_sf"/>
</dbReference>
<dbReference type="InterPro" id="IPR002716">
    <property type="entry name" value="PIN_dom"/>
</dbReference>
<gene>
    <name evidence="2" type="ORF">A3A38_03900</name>
</gene>
<dbReference type="PANTHER" id="PTHR34610">
    <property type="entry name" value="SSL7007 PROTEIN"/>
    <property type="match status" value="1"/>
</dbReference>
<dbReference type="AlphaFoldDB" id="A0A1F6EHX7"/>
<dbReference type="EMBL" id="MFLY01000004">
    <property type="protein sequence ID" value="OGG73246.1"/>
    <property type="molecule type" value="Genomic_DNA"/>
</dbReference>
<sequence>MQRKSRLFLDTSAILAGLNSPTGAAGVIIAACISGDITPIISPQVIEEAERNISSKFPLLADAWRSFLLIPLRVTKKPTVSQVRKAYALLPTSDAPILASAIAAKPDALVTWNTKHFLRPIVLEAVRFPILTPGDFLARFLKNRLS</sequence>
<evidence type="ECO:0000259" key="1">
    <source>
        <dbReference type="Pfam" id="PF13470"/>
    </source>
</evidence>
<evidence type="ECO:0000313" key="2">
    <source>
        <dbReference type="EMBL" id="OGG73246.1"/>
    </source>
</evidence>
<dbReference type="Proteomes" id="UP000177306">
    <property type="component" value="Unassembled WGS sequence"/>
</dbReference>
<proteinExistence type="predicted"/>
<feature type="domain" description="PIN" evidence="1">
    <location>
        <begin position="6"/>
        <end position="115"/>
    </location>
</feature>
<comment type="caution">
    <text evidence="2">The sequence shown here is derived from an EMBL/GenBank/DDBJ whole genome shotgun (WGS) entry which is preliminary data.</text>
</comment>
<accession>A0A1F6EHX7</accession>
<dbReference type="CDD" id="cd09854">
    <property type="entry name" value="PIN_VapC-like"/>
    <property type="match status" value="1"/>
</dbReference>
<dbReference type="SUPFAM" id="SSF88723">
    <property type="entry name" value="PIN domain-like"/>
    <property type="match status" value="1"/>
</dbReference>
<evidence type="ECO:0000313" key="3">
    <source>
        <dbReference type="Proteomes" id="UP000177306"/>
    </source>
</evidence>
<name>A0A1F6EHX7_9BACT</name>
<dbReference type="Pfam" id="PF13470">
    <property type="entry name" value="PIN_3"/>
    <property type="match status" value="1"/>
</dbReference>
<reference evidence="2 3" key="1">
    <citation type="journal article" date="2016" name="Nat. Commun.">
        <title>Thousands of microbial genomes shed light on interconnected biogeochemical processes in an aquifer system.</title>
        <authorList>
            <person name="Anantharaman K."/>
            <person name="Brown C.T."/>
            <person name="Hug L.A."/>
            <person name="Sharon I."/>
            <person name="Castelle C.J."/>
            <person name="Probst A.J."/>
            <person name="Thomas B.C."/>
            <person name="Singh A."/>
            <person name="Wilkins M.J."/>
            <person name="Karaoz U."/>
            <person name="Brodie E.L."/>
            <person name="Williams K.H."/>
            <person name="Hubbard S.S."/>
            <person name="Banfield J.F."/>
        </authorList>
    </citation>
    <scope>NUCLEOTIDE SEQUENCE [LARGE SCALE GENOMIC DNA]</scope>
</reference>
<dbReference type="InterPro" id="IPR002850">
    <property type="entry name" value="PIN_toxin-like"/>
</dbReference>